<dbReference type="InParanoid" id="A0A0C2RYB5"/>
<dbReference type="HOGENOM" id="CLU_1189644_0_0_1"/>
<dbReference type="EMBL" id="KN818531">
    <property type="protein sequence ID" value="KIL55330.1"/>
    <property type="molecule type" value="Genomic_DNA"/>
</dbReference>
<evidence type="ECO:0000313" key="1">
    <source>
        <dbReference type="EMBL" id="KIL55330.1"/>
    </source>
</evidence>
<keyword evidence="2" id="KW-1185">Reference proteome</keyword>
<accession>A0A0C2RYB5</accession>
<dbReference type="Gene3D" id="3.50.50.60">
    <property type="entry name" value="FAD/NAD(P)-binding domain"/>
    <property type="match status" value="1"/>
</dbReference>
<name>A0A0C2RYB5_AMAMK</name>
<organism evidence="1 2">
    <name type="scientific">Amanita muscaria (strain Koide BX008)</name>
    <dbReference type="NCBI Taxonomy" id="946122"/>
    <lineage>
        <taxon>Eukaryota</taxon>
        <taxon>Fungi</taxon>
        <taxon>Dikarya</taxon>
        <taxon>Basidiomycota</taxon>
        <taxon>Agaricomycotina</taxon>
        <taxon>Agaricomycetes</taxon>
        <taxon>Agaricomycetidae</taxon>
        <taxon>Agaricales</taxon>
        <taxon>Pluteineae</taxon>
        <taxon>Amanitaceae</taxon>
        <taxon>Amanita</taxon>
    </lineage>
</organism>
<dbReference type="InterPro" id="IPR036188">
    <property type="entry name" value="FAD/NAD-bd_sf"/>
</dbReference>
<dbReference type="OrthoDB" id="361797at2759"/>
<reference evidence="1 2" key="1">
    <citation type="submission" date="2014-04" db="EMBL/GenBank/DDBJ databases">
        <title>Evolutionary Origins and Diversification of the Mycorrhizal Mutualists.</title>
        <authorList>
            <consortium name="DOE Joint Genome Institute"/>
            <consortium name="Mycorrhizal Genomics Consortium"/>
            <person name="Kohler A."/>
            <person name="Kuo A."/>
            <person name="Nagy L.G."/>
            <person name="Floudas D."/>
            <person name="Copeland A."/>
            <person name="Barry K.W."/>
            <person name="Cichocki N."/>
            <person name="Veneault-Fourrey C."/>
            <person name="LaButti K."/>
            <person name="Lindquist E.A."/>
            <person name="Lipzen A."/>
            <person name="Lundell T."/>
            <person name="Morin E."/>
            <person name="Murat C."/>
            <person name="Riley R."/>
            <person name="Ohm R."/>
            <person name="Sun H."/>
            <person name="Tunlid A."/>
            <person name="Henrissat B."/>
            <person name="Grigoriev I.V."/>
            <person name="Hibbett D.S."/>
            <person name="Martin F."/>
        </authorList>
    </citation>
    <scope>NUCLEOTIDE SEQUENCE [LARGE SCALE GENOMIC DNA]</scope>
    <source>
        <strain evidence="1 2">Koide BX008</strain>
    </source>
</reference>
<evidence type="ECO:0000313" key="2">
    <source>
        <dbReference type="Proteomes" id="UP000054549"/>
    </source>
</evidence>
<sequence>MSLYPNIFGNPDKNVLAGHKDRSPVLQRGRPKRYAGCVDWGCSTICGPVFVFDQVFRWSQHPDEAEAWDKKMSAWTHSDGSSMQLQKLVSRGRLWQAARGFGWVCGSYQDSARQHLHVSRNAALSVKCVSTWVSMLNNSHLYHQAQHDFERRGIDVSNVTLNLPKMLDAKDQAVTSLTKGIEFLFNQSKCGLHQRNQFIRLPNQTVCPTPRRRRSEEHSHCHRSRHSLVVLLR</sequence>
<gene>
    <name evidence="1" type="ORF">M378DRAFT_173696</name>
</gene>
<dbReference type="Proteomes" id="UP000054549">
    <property type="component" value="Unassembled WGS sequence"/>
</dbReference>
<protein>
    <submittedName>
        <fullName evidence="1">Uncharacterized protein</fullName>
    </submittedName>
</protein>
<proteinExistence type="predicted"/>
<dbReference type="STRING" id="946122.A0A0C2RYB5"/>
<dbReference type="AlphaFoldDB" id="A0A0C2RYB5"/>